<keyword evidence="2" id="KW-1133">Transmembrane helix</keyword>
<name>A0ABZ1EY11_9ACTN</name>
<dbReference type="RefSeq" id="WP_326704672.1">
    <property type="nucleotide sequence ID" value="NZ_CP108861.1"/>
</dbReference>
<keyword evidence="2" id="KW-0812">Transmembrane</keyword>
<evidence type="ECO:0000313" key="3">
    <source>
        <dbReference type="EMBL" id="WSB09027.1"/>
    </source>
</evidence>
<feature type="region of interest" description="Disordered" evidence="1">
    <location>
        <begin position="104"/>
        <end position="123"/>
    </location>
</feature>
<dbReference type="EMBL" id="CP109083">
    <property type="protein sequence ID" value="WSB09027.1"/>
    <property type="molecule type" value="Genomic_DNA"/>
</dbReference>
<proteinExistence type="predicted"/>
<organism evidence="3 4">
    <name type="scientific">Streptomyces cyaneofuscatus</name>
    <dbReference type="NCBI Taxonomy" id="66883"/>
    <lineage>
        <taxon>Bacteria</taxon>
        <taxon>Bacillati</taxon>
        <taxon>Actinomycetota</taxon>
        <taxon>Actinomycetes</taxon>
        <taxon>Kitasatosporales</taxon>
        <taxon>Streptomycetaceae</taxon>
        <taxon>Streptomyces</taxon>
    </lineage>
</organism>
<evidence type="ECO:0000256" key="1">
    <source>
        <dbReference type="SAM" id="MobiDB-lite"/>
    </source>
</evidence>
<protein>
    <recommendedName>
        <fullName evidence="5">Integral membrane protein</fullName>
    </recommendedName>
</protein>
<accession>A0ABZ1EY11</accession>
<feature type="transmembrane region" description="Helical" evidence="2">
    <location>
        <begin position="12"/>
        <end position="29"/>
    </location>
</feature>
<evidence type="ECO:0000313" key="4">
    <source>
        <dbReference type="Proteomes" id="UP001356428"/>
    </source>
</evidence>
<feature type="transmembrane region" description="Helical" evidence="2">
    <location>
        <begin position="41"/>
        <end position="62"/>
    </location>
</feature>
<feature type="compositionally biased region" description="Basic and acidic residues" evidence="1">
    <location>
        <begin position="106"/>
        <end position="123"/>
    </location>
</feature>
<reference evidence="3 4" key="1">
    <citation type="submission" date="2022-10" db="EMBL/GenBank/DDBJ databases">
        <title>The complete genomes of actinobacterial strains from the NBC collection.</title>
        <authorList>
            <person name="Joergensen T.S."/>
            <person name="Alvarez Arevalo M."/>
            <person name="Sterndorff E.B."/>
            <person name="Faurdal D."/>
            <person name="Vuksanovic O."/>
            <person name="Mourched A.-S."/>
            <person name="Charusanti P."/>
            <person name="Shaw S."/>
            <person name="Blin K."/>
            <person name="Weber T."/>
        </authorList>
    </citation>
    <scope>NUCLEOTIDE SEQUENCE [LARGE SCALE GENOMIC DNA]</scope>
    <source>
        <strain evidence="3 4">NBC 01792</strain>
    </source>
</reference>
<gene>
    <name evidence="3" type="ORF">OG849_18105</name>
</gene>
<dbReference type="Proteomes" id="UP001356428">
    <property type="component" value="Chromosome"/>
</dbReference>
<evidence type="ECO:0000256" key="2">
    <source>
        <dbReference type="SAM" id="Phobius"/>
    </source>
</evidence>
<keyword evidence="4" id="KW-1185">Reference proteome</keyword>
<evidence type="ECO:0008006" key="5">
    <source>
        <dbReference type="Google" id="ProtNLM"/>
    </source>
</evidence>
<sequence>MGGSVMDVVHGVLLVVGGLLVAVIGGRSWRRKSSAPVSAGPLWVVRCGALGWVLTGCSVASLGGYSLAGSEEDWPLGPARDAGLVLMLITPAVGGVVQLRRRYAARRGERDAPGRGRDAPGRV</sequence>
<keyword evidence="2" id="KW-0472">Membrane</keyword>
<feature type="transmembrane region" description="Helical" evidence="2">
    <location>
        <begin position="82"/>
        <end position="100"/>
    </location>
</feature>